<keyword evidence="1 3" id="KW-0694">RNA-binding</keyword>
<organism evidence="5 6">
    <name type="scientific">Pelolinea submarina</name>
    <dbReference type="NCBI Taxonomy" id="913107"/>
    <lineage>
        <taxon>Bacteria</taxon>
        <taxon>Bacillati</taxon>
        <taxon>Chloroflexota</taxon>
        <taxon>Anaerolineae</taxon>
        <taxon>Anaerolineales</taxon>
        <taxon>Anaerolineaceae</taxon>
        <taxon>Pelolinea</taxon>
    </lineage>
</organism>
<dbReference type="Pfam" id="PF01728">
    <property type="entry name" value="FtsJ"/>
    <property type="match status" value="1"/>
</dbReference>
<dbReference type="Pfam" id="PF01479">
    <property type="entry name" value="S4"/>
    <property type="match status" value="1"/>
</dbReference>
<reference evidence="5 6" key="1">
    <citation type="submission" date="2018-08" db="EMBL/GenBank/DDBJ databases">
        <title>Genomic Encyclopedia of Type Strains, Phase IV (KMG-IV): sequencing the most valuable type-strain genomes for metagenomic binning, comparative biology and taxonomic classification.</title>
        <authorList>
            <person name="Goeker M."/>
        </authorList>
    </citation>
    <scope>NUCLEOTIDE SEQUENCE [LARGE SCALE GENOMIC DNA]</scope>
    <source>
        <strain evidence="5 6">DSM 23923</strain>
    </source>
</reference>
<dbReference type="PROSITE" id="PS50889">
    <property type="entry name" value="S4"/>
    <property type="match status" value="1"/>
</dbReference>
<evidence type="ECO:0000256" key="1">
    <source>
        <dbReference type="ARBA" id="ARBA00022884"/>
    </source>
</evidence>
<dbReference type="RefSeq" id="WP_116225010.1">
    <property type="nucleotide sequence ID" value="NZ_AP018437.1"/>
</dbReference>
<dbReference type="AlphaFoldDB" id="A0A3E0AHI0"/>
<dbReference type="EMBL" id="QUMS01000001">
    <property type="protein sequence ID" value="REG11085.1"/>
    <property type="molecule type" value="Genomic_DNA"/>
</dbReference>
<evidence type="ECO:0000256" key="3">
    <source>
        <dbReference type="PROSITE-ProRule" id="PRU00182"/>
    </source>
</evidence>
<dbReference type="SMART" id="SM00363">
    <property type="entry name" value="S4"/>
    <property type="match status" value="1"/>
</dbReference>
<evidence type="ECO:0000313" key="5">
    <source>
        <dbReference type="EMBL" id="REG11085.1"/>
    </source>
</evidence>
<dbReference type="CDD" id="cd00165">
    <property type="entry name" value="S4"/>
    <property type="match status" value="1"/>
</dbReference>
<dbReference type="PANTHER" id="PTHR32319">
    <property type="entry name" value="BACTERIAL HEMOLYSIN-LIKE PROTEIN"/>
    <property type="match status" value="1"/>
</dbReference>
<dbReference type="InterPro" id="IPR047048">
    <property type="entry name" value="TlyA"/>
</dbReference>
<dbReference type="GO" id="GO:0032259">
    <property type="term" value="P:methylation"/>
    <property type="evidence" value="ECO:0007669"/>
    <property type="project" value="UniProtKB-KW"/>
</dbReference>
<dbReference type="InterPro" id="IPR004538">
    <property type="entry name" value="Hemolysin_A/TlyA"/>
</dbReference>
<sequence>MKKIRLDVLLVERGLAESRSQAQKLTMAGEVLVNGQLASKPGQTFDETAEISLKAKPPFVSRGGEKLLGALEAFSLTDLSGWTCVDVGASTGGFTDCMLQHGASKVYAVDVGYGQLHDKLRRDERVIEMERTNARGITGFPDEPDLVTVDASFISLKILLPVIRNWNKTRNQRVVALIKPQFEVGRDQAAKGKGVVRDSLIHREVVDDIRAFAISQGYTVNGVIESPLTGPKGNKEFLIDLFLPVNK</sequence>
<evidence type="ECO:0000256" key="2">
    <source>
        <dbReference type="ARBA" id="ARBA00029460"/>
    </source>
</evidence>
<dbReference type="PIRSF" id="PIRSF005578">
    <property type="entry name" value="TlyA"/>
    <property type="match status" value="1"/>
</dbReference>
<feature type="domain" description="RNA-binding S4" evidence="4">
    <location>
        <begin position="4"/>
        <end position="65"/>
    </location>
</feature>
<protein>
    <submittedName>
        <fullName evidence="5">23S rRNA (Cytidine1920-2'-O)/16S rRNA (Cytidine1409-2'-O)-methyltransferase</fullName>
    </submittedName>
</protein>
<dbReference type="PANTHER" id="PTHR32319:SF0">
    <property type="entry name" value="BACTERIAL HEMOLYSIN-LIKE PROTEIN"/>
    <property type="match status" value="1"/>
</dbReference>
<keyword evidence="5" id="KW-0489">Methyltransferase</keyword>
<dbReference type="InterPro" id="IPR029063">
    <property type="entry name" value="SAM-dependent_MTases_sf"/>
</dbReference>
<dbReference type="SUPFAM" id="SSF53335">
    <property type="entry name" value="S-adenosyl-L-methionine-dependent methyltransferases"/>
    <property type="match status" value="1"/>
</dbReference>
<dbReference type="GO" id="GO:0008168">
    <property type="term" value="F:methyltransferase activity"/>
    <property type="evidence" value="ECO:0007669"/>
    <property type="project" value="UniProtKB-KW"/>
</dbReference>
<evidence type="ECO:0000259" key="4">
    <source>
        <dbReference type="SMART" id="SM00363"/>
    </source>
</evidence>
<dbReference type="Proteomes" id="UP000256388">
    <property type="component" value="Unassembled WGS sequence"/>
</dbReference>
<gene>
    <name evidence="5" type="ORF">DFR64_0958</name>
</gene>
<comment type="similarity">
    <text evidence="2">Belongs to the TlyA family.</text>
</comment>
<keyword evidence="5" id="KW-0808">Transferase</keyword>
<dbReference type="InterPro" id="IPR002877">
    <property type="entry name" value="RNA_MeTrfase_FtsJ_dom"/>
</dbReference>
<comment type="caution">
    <text evidence="5">The sequence shown here is derived from an EMBL/GenBank/DDBJ whole genome shotgun (WGS) entry which is preliminary data.</text>
</comment>
<dbReference type="InterPro" id="IPR036986">
    <property type="entry name" value="S4_RNA-bd_sf"/>
</dbReference>
<dbReference type="Gene3D" id="3.10.290.10">
    <property type="entry name" value="RNA-binding S4 domain"/>
    <property type="match status" value="1"/>
</dbReference>
<dbReference type="OrthoDB" id="9784736at2"/>
<dbReference type="Gene3D" id="3.40.50.150">
    <property type="entry name" value="Vaccinia Virus protein VP39"/>
    <property type="match status" value="1"/>
</dbReference>
<name>A0A3E0AHI0_9CHLR</name>
<accession>A0A3E0AHI0</accession>
<evidence type="ECO:0000313" key="6">
    <source>
        <dbReference type="Proteomes" id="UP000256388"/>
    </source>
</evidence>
<dbReference type="NCBIfam" id="TIGR00478">
    <property type="entry name" value="tly"/>
    <property type="match status" value="1"/>
</dbReference>
<dbReference type="SUPFAM" id="SSF55174">
    <property type="entry name" value="Alpha-L RNA-binding motif"/>
    <property type="match status" value="1"/>
</dbReference>
<proteinExistence type="inferred from homology"/>
<dbReference type="GO" id="GO:0003723">
    <property type="term" value="F:RNA binding"/>
    <property type="evidence" value="ECO:0007669"/>
    <property type="project" value="UniProtKB-KW"/>
</dbReference>
<keyword evidence="6" id="KW-1185">Reference proteome</keyword>
<dbReference type="InterPro" id="IPR002942">
    <property type="entry name" value="S4_RNA-bd"/>
</dbReference>